<feature type="transmembrane region" description="Helical" evidence="1">
    <location>
        <begin position="170"/>
        <end position="190"/>
    </location>
</feature>
<dbReference type="OrthoDB" id="303346at2759"/>
<sequence length="477" mass="56967">MTDQEAHILCFNIKATKEQAISISVLYTITLSLFYGSLFVFLWTQRTNIILKERSCYILILQAITTYGFIVLYPIAVLSSQNYVYDDISYYTIIFFIAQFKYIPILCYLLRACRFFYAFQRPWKLFKLQGLNFIIAMAICCISIGLLEAYTQFDQNIFQQNESEYNIQKIMPRMAFVYISQLILILAIFFMRKVNKFQQFDYWIAFAIELIQFLIKIVLRNKFNFIDCSPSHKIPLYYYIDCFKLSLMLLCSTILPLFFQHKSITELPFEMECSSFRLFLAQPQFIELFYQYLCYFDRTKSQKLIMEEPQQTQTNLRINNNYTSLFENESQFNIFKSSLSKCFISYINFSLWLEKEQNESNADDDNEHLLSSEFQFIQELISEQNVSKMPSTQKYNKQLANQGINDSGRLDFTQDQININKVEKIWLYKEILYEILKEVFEQHFKYTNSYQTLYEHCERNRIIWIRLGQIGLTGNCN</sequence>
<keyword evidence="1" id="KW-1133">Transmembrane helix</keyword>
<gene>
    <name evidence="2" type="ORF">POCTA_138.1.T0050043</name>
</gene>
<evidence type="ECO:0000256" key="1">
    <source>
        <dbReference type="SAM" id="Phobius"/>
    </source>
</evidence>
<evidence type="ECO:0000313" key="3">
    <source>
        <dbReference type="Proteomes" id="UP000683925"/>
    </source>
</evidence>
<feature type="transmembrane region" description="Helical" evidence="1">
    <location>
        <begin position="56"/>
        <end position="76"/>
    </location>
</feature>
<feature type="transmembrane region" description="Helical" evidence="1">
    <location>
        <begin position="131"/>
        <end position="150"/>
    </location>
</feature>
<organism evidence="2 3">
    <name type="scientific">Paramecium octaurelia</name>
    <dbReference type="NCBI Taxonomy" id="43137"/>
    <lineage>
        <taxon>Eukaryota</taxon>
        <taxon>Sar</taxon>
        <taxon>Alveolata</taxon>
        <taxon>Ciliophora</taxon>
        <taxon>Intramacronucleata</taxon>
        <taxon>Oligohymenophorea</taxon>
        <taxon>Peniculida</taxon>
        <taxon>Parameciidae</taxon>
        <taxon>Paramecium</taxon>
    </lineage>
</organism>
<feature type="transmembrane region" description="Helical" evidence="1">
    <location>
        <begin position="202"/>
        <end position="218"/>
    </location>
</feature>
<feature type="transmembrane region" description="Helical" evidence="1">
    <location>
        <begin position="88"/>
        <end position="110"/>
    </location>
</feature>
<dbReference type="AlphaFoldDB" id="A0A8S1S0J9"/>
<dbReference type="Proteomes" id="UP000683925">
    <property type="component" value="Unassembled WGS sequence"/>
</dbReference>
<evidence type="ECO:0008006" key="4">
    <source>
        <dbReference type="Google" id="ProtNLM"/>
    </source>
</evidence>
<evidence type="ECO:0000313" key="2">
    <source>
        <dbReference type="EMBL" id="CAD8133746.1"/>
    </source>
</evidence>
<dbReference type="EMBL" id="CAJJDP010000004">
    <property type="protein sequence ID" value="CAD8133746.1"/>
    <property type="molecule type" value="Genomic_DNA"/>
</dbReference>
<keyword evidence="1" id="KW-0812">Transmembrane</keyword>
<protein>
    <recommendedName>
        <fullName evidence="4">Transmembrane protein</fullName>
    </recommendedName>
</protein>
<accession>A0A8S1S0J9</accession>
<keyword evidence="3" id="KW-1185">Reference proteome</keyword>
<feature type="transmembrane region" description="Helical" evidence="1">
    <location>
        <begin position="20"/>
        <end position="44"/>
    </location>
</feature>
<name>A0A8S1S0J9_PAROT</name>
<proteinExistence type="predicted"/>
<keyword evidence="1" id="KW-0472">Membrane</keyword>
<dbReference type="OMA" id="NQGINDS"/>
<comment type="caution">
    <text evidence="2">The sequence shown here is derived from an EMBL/GenBank/DDBJ whole genome shotgun (WGS) entry which is preliminary data.</text>
</comment>
<reference evidence="2" key="1">
    <citation type="submission" date="2021-01" db="EMBL/GenBank/DDBJ databases">
        <authorList>
            <consortium name="Genoscope - CEA"/>
            <person name="William W."/>
        </authorList>
    </citation>
    <scope>NUCLEOTIDE SEQUENCE</scope>
</reference>